<dbReference type="PANTHER" id="PTHR46052">
    <property type="entry name" value="PHOSDUCIN-LIKE PROTEIN"/>
    <property type="match status" value="1"/>
</dbReference>
<proteinExistence type="inferred from homology"/>
<comment type="similarity">
    <text evidence="1">Belongs to the phosducin family.</text>
</comment>
<feature type="region of interest" description="Disordered" evidence="2">
    <location>
        <begin position="1"/>
        <end position="71"/>
    </location>
</feature>
<dbReference type="InterPro" id="IPR024253">
    <property type="entry name" value="Phosducin_thioredoxin-like_dom"/>
</dbReference>
<feature type="domain" description="Phosducin" evidence="3">
    <location>
        <begin position="73"/>
        <end position="279"/>
    </location>
</feature>
<accession>A0A6J3MGB3</accession>
<dbReference type="InterPro" id="IPR036249">
    <property type="entry name" value="Thioredoxin-like_sf"/>
</dbReference>
<keyword evidence="4" id="KW-1185">Reference proteome</keyword>
<evidence type="ECO:0000313" key="4">
    <source>
        <dbReference type="Proteomes" id="UP000504637"/>
    </source>
</evidence>
<dbReference type="Proteomes" id="UP000504637">
    <property type="component" value="Unplaced"/>
</dbReference>
<dbReference type="InterPro" id="IPR051499">
    <property type="entry name" value="Phosducin-like_reg"/>
</dbReference>
<name>A0A6J3MGB3_9PEZI</name>
<gene>
    <name evidence="5" type="ORF">K489DRAFT_3892</name>
</gene>
<feature type="compositionally biased region" description="Acidic residues" evidence="2">
    <location>
        <begin position="125"/>
        <end position="137"/>
    </location>
</feature>
<dbReference type="OrthoDB" id="70588at2759"/>
<protein>
    <submittedName>
        <fullName evidence="5">Thioredoxin-like protein</fullName>
    </submittedName>
</protein>
<evidence type="ECO:0000259" key="3">
    <source>
        <dbReference type="Pfam" id="PF02114"/>
    </source>
</evidence>
<feature type="region of interest" description="Disordered" evidence="2">
    <location>
        <begin position="114"/>
        <end position="137"/>
    </location>
</feature>
<reference evidence="5" key="1">
    <citation type="submission" date="2020-01" db="EMBL/GenBank/DDBJ databases">
        <authorList>
            <consortium name="DOE Joint Genome Institute"/>
            <person name="Haridas S."/>
            <person name="Albert R."/>
            <person name="Binder M."/>
            <person name="Bloem J."/>
            <person name="Labutti K."/>
            <person name="Salamov A."/>
            <person name="Andreopoulos B."/>
            <person name="Baker S.E."/>
            <person name="Barry K."/>
            <person name="Bills G."/>
            <person name="Bluhm B.H."/>
            <person name="Cannon C."/>
            <person name="Castanera R."/>
            <person name="Culley D.E."/>
            <person name="Daum C."/>
            <person name="Ezra D."/>
            <person name="Gonzalez J.B."/>
            <person name="Henrissat B."/>
            <person name="Kuo A."/>
            <person name="Liang C."/>
            <person name="Lipzen A."/>
            <person name="Lutzoni F."/>
            <person name="Magnuson J."/>
            <person name="Mondo S."/>
            <person name="Nolan M."/>
            <person name="Ohm R."/>
            <person name="Pangilinan J."/>
            <person name="Park H.-J."/>
            <person name="Ramirez L."/>
            <person name="Alfaro M."/>
            <person name="Sun H."/>
            <person name="Tritt A."/>
            <person name="Yoshinaga Y."/>
            <person name="Zwiers L.-H."/>
            <person name="Turgeon B.G."/>
            <person name="Goodwin S.B."/>
            <person name="Spatafora J.W."/>
            <person name="Crous P.W."/>
            <person name="Grigoriev I.V."/>
        </authorList>
    </citation>
    <scope>NUCLEOTIDE SEQUENCE</scope>
    <source>
        <strain evidence="5">CBS 342.82</strain>
    </source>
</reference>
<dbReference type="SUPFAM" id="SSF52833">
    <property type="entry name" value="Thioredoxin-like"/>
    <property type="match status" value="1"/>
</dbReference>
<dbReference type="GeneID" id="54364283"/>
<evidence type="ECO:0000256" key="1">
    <source>
        <dbReference type="ARBA" id="ARBA00009686"/>
    </source>
</evidence>
<feature type="compositionally biased region" description="Polar residues" evidence="2">
    <location>
        <begin position="58"/>
        <end position="71"/>
    </location>
</feature>
<reference evidence="5" key="3">
    <citation type="submission" date="2025-08" db="UniProtKB">
        <authorList>
            <consortium name="RefSeq"/>
        </authorList>
    </citation>
    <scope>IDENTIFICATION</scope>
    <source>
        <strain evidence="5">CBS 342.82</strain>
    </source>
</reference>
<evidence type="ECO:0000256" key="2">
    <source>
        <dbReference type="SAM" id="MobiDB-lite"/>
    </source>
</evidence>
<dbReference type="RefSeq" id="XP_033464042.1">
    <property type="nucleotide sequence ID" value="XM_033606483.1"/>
</dbReference>
<dbReference type="AlphaFoldDB" id="A0A6J3MGB3"/>
<evidence type="ECO:0000313" key="5">
    <source>
        <dbReference type="RefSeq" id="XP_033464042.1"/>
    </source>
</evidence>
<dbReference type="Pfam" id="PF02114">
    <property type="entry name" value="Phosducin"/>
    <property type="match status" value="1"/>
</dbReference>
<reference evidence="5" key="2">
    <citation type="submission" date="2020-04" db="EMBL/GenBank/DDBJ databases">
        <authorList>
            <consortium name="NCBI Genome Project"/>
        </authorList>
    </citation>
    <scope>NUCLEOTIDE SEQUENCE</scope>
    <source>
        <strain evidence="5">CBS 342.82</strain>
    </source>
</reference>
<organism evidence="5">
    <name type="scientific">Dissoconium aciculare CBS 342.82</name>
    <dbReference type="NCBI Taxonomy" id="1314786"/>
    <lineage>
        <taxon>Eukaryota</taxon>
        <taxon>Fungi</taxon>
        <taxon>Dikarya</taxon>
        <taxon>Ascomycota</taxon>
        <taxon>Pezizomycotina</taxon>
        <taxon>Dothideomycetes</taxon>
        <taxon>Dothideomycetidae</taxon>
        <taxon>Mycosphaerellales</taxon>
        <taxon>Dissoconiaceae</taxon>
        <taxon>Dissoconium</taxon>
    </lineage>
</organism>
<sequence>MASAQEEFNELMRDKGHRVSHPEDDDDRRSSLDPSDEEDHTPSGSQQDEDDQPAPRPSVSSYRSTIPTTRYQANTGVKGVIADAQHWQDSCRDKRASARSVLNLSSQTQTLTLDHSAPASHLPSLDEDEDGMFDDLDDDFMDQWRKSRMQELQSGPKQSKSQADFGSGGLFGGMVTVDGDGFLEAVDNSQGAVVVVYIYDEKSDVSTEIERCLRKLAGKHQDTRFIKLHFEDAQMEPAGVPALLAYRNGEKFAGLIPIIDELPDDADLSSTVIEAVLQRQQILR</sequence>
<dbReference type="Gene3D" id="3.40.30.10">
    <property type="entry name" value="Glutaredoxin"/>
    <property type="match status" value="1"/>
</dbReference>
<dbReference type="PANTHER" id="PTHR46052:SF1">
    <property type="entry name" value="PHOSDUCIN-LIKE PROTEIN"/>
    <property type="match status" value="1"/>
</dbReference>